<name>A0A414ZR87_9FIRM</name>
<proteinExistence type="predicted"/>
<dbReference type="Proteomes" id="UP000285865">
    <property type="component" value="Unassembled WGS sequence"/>
</dbReference>
<evidence type="ECO:0000313" key="2">
    <source>
        <dbReference type="Proteomes" id="UP000285865"/>
    </source>
</evidence>
<comment type="caution">
    <text evidence="1">The sequence shown here is derived from an EMBL/GenBank/DDBJ whole genome shotgun (WGS) entry which is preliminary data.</text>
</comment>
<gene>
    <name evidence="1" type="ORF">DW172_03495</name>
</gene>
<organism evidence="1 2">
    <name type="scientific">Agathobacter rectalis</name>
    <dbReference type="NCBI Taxonomy" id="39491"/>
    <lineage>
        <taxon>Bacteria</taxon>
        <taxon>Bacillati</taxon>
        <taxon>Bacillota</taxon>
        <taxon>Clostridia</taxon>
        <taxon>Lachnospirales</taxon>
        <taxon>Lachnospiraceae</taxon>
        <taxon>Agathobacter</taxon>
    </lineage>
</organism>
<reference evidence="1 2" key="1">
    <citation type="submission" date="2018-08" db="EMBL/GenBank/DDBJ databases">
        <title>A genome reference for cultivated species of the human gut microbiota.</title>
        <authorList>
            <person name="Zou Y."/>
            <person name="Xue W."/>
            <person name="Luo G."/>
        </authorList>
    </citation>
    <scope>NUCLEOTIDE SEQUENCE [LARGE SCALE GENOMIC DNA]</scope>
    <source>
        <strain evidence="1 2">AM16-11</strain>
    </source>
</reference>
<accession>A0A414ZR87</accession>
<dbReference type="EMBL" id="QRKN01000001">
    <property type="protein sequence ID" value="RHI25759.1"/>
    <property type="molecule type" value="Genomic_DNA"/>
</dbReference>
<dbReference type="AlphaFoldDB" id="A0A414ZR87"/>
<sequence>MEELLNKLTEEQKTELGNLCQKINDIFENSNLTESDMDEYLVSSLNKGIEQVMVLLGLWC</sequence>
<protein>
    <submittedName>
        <fullName evidence="1">Uncharacterized protein</fullName>
    </submittedName>
</protein>
<dbReference type="RefSeq" id="WP_118257235.1">
    <property type="nucleotide sequence ID" value="NZ_QRKN01000001.1"/>
</dbReference>
<evidence type="ECO:0000313" key="1">
    <source>
        <dbReference type="EMBL" id="RHI25759.1"/>
    </source>
</evidence>